<dbReference type="InterPro" id="IPR000600">
    <property type="entry name" value="ROK"/>
</dbReference>
<dbReference type="PANTHER" id="PTHR18964">
    <property type="entry name" value="ROK (REPRESSOR, ORF, KINASE) FAMILY"/>
    <property type="match status" value="1"/>
</dbReference>
<organism evidence="2 3">
    <name type="scientific">Devosia algicola</name>
    <dbReference type="NCBI Taxonomy" id="3026418"/>
    <lineage>
        <taxon>Bacteria</taxon>
        <taxon>Pseudomonadati</taxon>
        <taxon>Pseudomonadota</taxon>
        <taxon>Alphaproteobacteria</taxon>
        <taxon>Hyphomicrobiales</taxon>
        <taxon>Devosiaceae</taxon>
        <taxon>Devosia</taxon>
    </lineage>
</organism>
<protein>
    <submittedName>
        <fullName evidence="2">ROK family protein</fullName>
    </submittedName>
</protein>
<dbReference type="Gene3D" id="3.30.420.40">
    <property type="match status" value="2"/>
</dbReference>
<dbReference type="InterPro" id="IPR043129">
    <property type="entry name" value="ATPase_NBD"/>
</dbReference>
<proteinExistence type="inferred from homology"/>
<evidence type="ECO:0000256" key="1">
    <source>
        <dbReference type="ARBA" id="ARBA00006479"/>
    </source>
</evidence>
<dbReference type="PANTHER" id="PTHR18964:SF149">
    <property type="entry name" value="BIFUNCTIONAL UDP-N-ACETYLGLUCOSAMINE 2-EPIMERASE_N-ACETYLMANNOSAMINE KINASE"/>
    <property type="match status" value="1"/>
</dbReference>
<dbReference type="RefSeq" id="WP_282218804.1">
    <property type="nucleotide sequence ID" value="NZ_CP118246.1"/>
</dbReference>
<dbReference type="SUPFAM" id="SSF53067">
    <property type="entry name" value="Actin-like ATPase domain"/>
    <property type="match status" value="1"/>
</dbReference>
<dbReference type="EMBL" id="CP118246">
    <property type="protein sequence ID" value="WDR02399.1"/>
    <property type="molecule type" value="Genomic_DNA"/>
</dbReference>
<gene>
    <name evidence="2" type="ORF">PSQ19_17580</name>
</gene>
<sequence>MSVCGVDIGGTNVRLVVLDEGGGTLAHRRLGTSPERGAEQTIDAIIVAIENLVAHAGATPLQAIGVGITGPVDVVTGVVSNPFTLEGWPPTDLREPFASAFGVPVTIDNDANVAAVGEWWRGAGMGARRMTMVTIGTGIGVATLIDGYVQRTSSGRHGEAGHMALNPAGPECYCGARGCWEVLGSGTALGRHARALAKHEDGTLRAMANGDPEQATSALLFAAAAAGDNAARAVIDNVANWLGLGLVNLASTVMPDVFVLSGGVMEHFETIHPRIEQVLRQHSVMIPTAIPVVVAALDDEAGAVGAAKMALDLIGQSAR</sequence>
<keyword evidence="3" id="KW-1185">Reference proteome</keyword>
<dbReference type="Pfam" id="PF00480">
    <property type="entry name" value="ROK"/>
    <property type="match status" value="1"/>
</dbReference>
<name>A0ABY7YM74_9HYPH</name>
<evidence type="ECO:0000313" key="3">
    <source>
        <dbReference type="Proteomes" id="UP001220530"/>
    </source>
</evidence>
<dbReference type="Proteomes" id="UP001220530">
    <property type="component" value="Chromosome"/>
</dbReference>
<comment type="similarity">
    <text evidence="1">Belongs to the ROK (NagC/XylR) family.</text>
</comment>
<accession>A0ABY7YM74</accession>
<evidence type="ECO:0000313" key="2">
    <source>
        <dbReference type="EMBL" id="WDR02399.1"/>
    </source>
</evidence>
<reference evidence="2 3" key="1">
    <citation type="submission" date="2023-02" db="EMBL/GenBank/DDBJ databases">
        <title>Devosia algicola sp. nov., isolated from the phycosphere of marine algae.</title>
        <authorList>
            <person name="Kim J.M."/>
            <person name="Lee J.K."/>
            <person name="Choi B.J."/>
            <person name="Bayburt H."/>
            <person name="Jeon C.O."/>
        </authorList>
    </citation>
    <scope>NUCLEOTIDE SEQUENCE [LARGE SCALE GENOMIC DNA]</scope>
    <source>
        <strain evidence="2 3">G20-9</strain>
    </source>
</reference>